<dbReference type="GO" id="GO:0003676">
    <property type="term" value="F:nucleic acid binding"/>
    <property type="evidence" value="ECO:0007669"/>
    <property type="project" value="InterPro"/>
</dbReference>
<name>A0A0E3XA05_9CAUD</name>
<sequence>MCTRCGQTKPRDEFHRSSASADGLLARCKACRAEVHQQRAPKVREYRRRHRSEHGERLRTESAQYFRVNKHKQWESEYRRRCRLYGLPIVIVSFTRGEVVSKYGNACVECGSPEWELDHDVPVAAGGPHTIENVRPRCHPCNARKARVRDDLLISAVRNGD</sequence>
<proteinExistence type="predicted"/>
<evidence type="ECO:0000313" key="3">
    <source>
        <dbReference type="Proteomes" id="UP000033018"/>
    </source>
</evidence>
<dbReference type="GO" id="GO:0008270">
    <property type="term" value="F:zinc ion binding"/>
    <property type="evidence" value="ECO:0007669"/>
    <property type="project" value="InterPro"/>
</dbReference>
<dbReference type="InterPro" id="IPR002711">
    <property type="entry name" value="HNH"/>
</dbReference>
<dbReference type="SMART" id="SM00507">
    <property type="entry name" value="HNHc"/>
    <property type="match status" value="1"/>
</dbReference>
<gene>
    <name evidence="2" type="ORF">Gsput1_52</name>
</gene>
<dbReference type="InterPro" id="IPR003615">
    <property type="entry name" value="HNH_nuc"/>
</dbReference>
<dbReference type="Pfam" id="PF01844">
    <property type="entry name" value="HNH"/>
    <property type="match status" value="1"/>
</dbReference>
<keyword evidence="2" id="KW-0255">Endonuclease</keyword>
<dbReference type="Proteomes" id="UP000033018">
    <property type="component" value="Segment"/>
</dbReference>
<dbReference type="EMBL" id="KP790011">
    <property type="protein sequence ID" value="AKC03077.1"/>
    <property type="molecule type" value="Genomic_DNA"/>
</dbReference>
<keyword evidence="3" id="KW-1185">Reference proteome</keyword>
<dbReference type="CDD" id="cd00085">
    <property type="entry name" value="HNHc"/>
    <property type="match status" value="1"/>
</dbReference>
<accession>A0A0E3XA05</accession>
<keyword evidence="2" id="KW-0540">Nuclease</keyword>
<dbReference type="RefSeq" id="YP_009275738.1">
    <property type="nucleotide sequence ID" value="NC_030932.1"/>
</dbReference>
<dbReference type="OrthoDB" id="8933at10239"/>
<dbReference type="GeneID" id="28800891"/>
<organism evidence="2 3">
    <name type="scientific">Gordonia phage Gsput1</name>
    <dbReference type="NCBI Taxonomy" id="1622193"/>
    <lineage>
        <taxon>Viruses</taxon>
        <taxon>Duplodnaviria</taxon>
        <taxon>Heunggongvirae</taxon>
        <taxon>Uroviricota</taxon>
        <taxon>Caudoviricetes</taxon>
        <taxon>Ruthgordonvirinae</taxon>
        <taxon>Gesputvirus</taxon>
        <taxon>Gesputvirus gsput1</taxon>
    </lineage>
</organism>
<feature type="domain" description="HNH nuclease" evidence="1">
    <location>
        <begin position="94"/>
        <end position="143"/>
    </location>
</feature>
<reference evidence="2 3" key="1">
    <citation type="journal article" date="2015" name="Sci. Rep.">
        <title>Bacteriophages of wastewater foaming-associated filamentous Gordonia reduce host levels in raw activated sludge.</title>
        <authorList>
            <person name="Liu M."/>
            <person name="Gill J.J."/>
            <person name="Young R."/>
            <person name="Summer E.J."/>
        </authorList>
    </citation>
    <scope>NUCLEOTIDE SEQUENCE [LARGE SCALE GENOMIC DNA]</scope>
</reference>
<keyword evidence="2" id="KW-0378">Hydrolase</keyword>
<protein>
    <submittedName>
        <fullName evidence="2">HNH endonuclease</fullName>
    </submittedName>
</protein>
<evidence type="ECO:0000313" key="2">
    <source>
        <dbReference type="EMBL" id="AKC03077.1"/>
    </source>
</evidence>
<evidence type="ECO:0000259" key="1">
    <source>
        <dbReference type="SMART" id="SM00507"/>
    </source>
</evidence>
<dbReference type="KEGG" id="vg:28800891"/>
<dbReference type="Gene3D" id="1.10.30.50">
    <property type="match status" value="1"/>
</dbReference>
<dbReference type="GO" id="GO:0004519">
    <property type="term" value="F:endonuclease activity"/>
    <property type="evidence" value="ECO:0007669"/>
    <property type="project" value="UniProtKB-KW"/>
</dbReference>